<dbReference type="Pfam" id="PF00132">
    <property type="entry name" value="Hexapep"/>
    <property type="match status" value="1"/>
</dbReference>
<comment type="similarity">
    <text evidence="7">Belongs to the transferase hexapeptide repeat family. LpxD subfamily.</text>
</comment>
<dbReference type="PANTHER" id="PTHR43378:SF2">
    <property type="entry name" value="UDP-3-O-ACYLGLUCOSAMINE N-ACYLTRANSFERASE 1, MITOCHONDRIAL-RELATED"/>
    <property type="match status" value="1"/>
</dbReference>
<dbReference type="EC" id="2.3.1.191" evidence="7"/>
<evidence type="ECO:0000313" key="10">
    <source>
        <dbReference type="EMBL" id="QSQ14653.1"/>
    </source>
</evidence>
<dbReference type="Gene3D" id="3.40.1390.10">
    <property type="entry name" value="MurE/MurF, N-terminal domain"/>
    <property type="match status" value="1"/>
</dbReference>
<proteinExistence type="inferred from homology"/>
<dbReference type="InterPro" id="IPR007691">
    <property type="entry name" value="LpxD"/>
</dbReference>
<dbReference type="InterPro" id="IPR011004">
    <property type="entry name" value="Trimer_LpxA-like_sf"/>
</dbReference>
<dbReference type="CDD" id="cd03352">
    <property type="entry name" value="LbH_LpxD"/>
    <property type="match status" value="1"/>
</dbReference>
<evidence type="ECO:0000256" key="8">
    <source>
        <dbReference type="SAM" id="Coils"/>
    </source>
</evidence>
<evidence type="ECO:0000256" key="4">
    <source>
        <dbReference type="ARBA" id="ARBA00022737"/>
    </source>
</evidence>
<accession>A0ABX7N855</accession>
<comment type="subunit">
    <text evidence="7">Homotrimer.</text>
</comment>
<dbReference type="Proteomes" id="UP000663090">
    <property type="component" value="Chromosome"/>
</dbReference>
<dbReference type="HAMAP" id="MF_00523">
    <property type="entry name" value="LpxD"/>
    <property type="match status" value="1"/>
</dbReference>
<keyword evidence="3 7" id="KW-0808">Transferase</keyword>
<evidence type="ECO:0000313" key="11">
    <source>
        <dbReference type="Proteomes" id="UP000663090"/>
    </source>
</evidence>
<dbReference type="RefSeq" id="WP_206716417.1">
    <property type="nucleotide sequence ID" value="NZ_CP071091.1"/>
</dbReference>
<feature type="domain" description="UDP-3-O-[3-hydroxymyristoyl] glucosamine N-acyltransferase non-repeat region" evidence="9">
    <location>
        <begin position="28"/>
        <end position="93"/>
    </location>
</feature>
<dbReference type="EMBL" id="CP071091">
    <property type="protein sequence ID" value="QSQ14653.1"/>
    <property type="molecule type" value="Genomic_DNA"/>
</dbReference>
<keyword evidence="2 7" id="KW-0441">Lipid A biosynthesis</keyword>
<evidence type="ECO:0000256" key="6">
    <source>
        <dbReference type="ARBA" id="ARBA00023315"/>
    </source>
</evidence>
<protein>
    <recommendedName>
        <fullName evidence="7">UDP-3-O-acylglucosamine N-acyltransferase</fullName>
        <ecNumber evidence="7">2.3.1.191</ecNumber>
    </recommendedName>
</protein>
<organism evidence="10 11">
    <name type="scientific">Myxococcus landrumensis</name>
    <dbReference type="NCBI Taxonomy" id="2813577"/>
    <lineage>
        <taxon>Bacteria</taxon>
        <taxon>Pseudomonadati</taxon>
        <taxon>Myxococcota</taxon>
        <taxon>Myxococcia</taxon>
        <taxon>Myxococcales</taxon>
        <taxon>Cystobacterineae</taxon>
        <taxon>Myxococcaceae</taxon>
        <taxon>Myxococcus</taxon>
    </lineage>
</organism>
<keyword evidence="1 7" id="KW-0444">Lipid biosynthesis</keyword>
<evidence type="ECO:0000259" key="9">
    <source>
        <dbReference type="Pfam" id="PF04613"/>
    </source>
</evidence>
<gene>
    <name evidence="7 10" type="primary">lpxD</name>
    <name evidence="10" type="ORF">JY572_00710</name>
</gene>
<dbReference type="PANTHER" id="PTHR43378">
    <property type="entry name" value="UDP-3-O-ACYLGLUCOSAMINE N-ACYLTRANSFERASE"/>
    <property type="match status" value="1"/>
</dbReference>
<evidence type="ECO:0000256" key="3">
    <source>
        <dbReference type="ARBA" id="ARBA00022679"/>
    </source>
</evidence>
<dbReference type="GO" id="GO:0103118">
    <property type="term" value="F:UDP-3-O-[(3R)-3-hydroxyacyl]-glucosamine N-acyltransferase activity"/>
    <property type="evidence" value="ECO:0007669"/>
    <property type="project" value="UniProtKB-EC"/>
</dbReference>
<dbReference type="NCBIfam" id="TIGR01853">
    <property type="entry name" value="lipid_A_lpxD"/>
    <property type="match status" value="1"/>
</dbReference>
<keyword evidence="5 7" id="KW-0443">Lipid metabolism</keyword>
<feature type="coiled-coil region" evidence="8">
    <location>
        <begin position="324"/>
        <end position="351"/>
    </location>
</feature>
<dbReference type="PROSITE" id="PS00101">
    <property type="entry name" value="HEXAPEP_TRANSFERASES"/>
    <property type="match status" value="2"/>
</dbReference>
<dbReference type="InterPro" id="IPR020573">
    <property type="entry name" value="UDP_GlcNAc_AcTrfase_non-rep"/>
</dbReference>
<keyword evidence="8" id="KW-0175">Coiled coil</keyword>
<keyword evidence="6 7" id="KW-0012">Acyltransferase</keyword>
<dbReference type="InterPro" id="IPR001451">
    <property type="entry name" value="Hexapep"/>
</dbReference>
<evidence type="ECO:0000256" key="5">
    <source>
        <dbReference type="ARBA" id="ARBA00023098"/>
    </source>
</evidence>
<sequence>MKTSPAPRRLGELAAHVGGELLGDSEQLIHGLNGLEEASPGDVSFYGNTRYRRQFEATRASAVLVGGDVSPRDGVALVRVPNPHLAYAKLLHLFHPTPRPAPGIRPGAWVHPEATVHPEAAVMAGATVEAGAKVGARSVLYPGAYLGEHAEVGEDSVLHPNVTVREGCIVGSRCILHSASVVGADGFGFAFNPEGEAGPEHYKIPQVGIVRIEDDVELGACSCIDRATVGETVVGRGTKVDNLVQIAHNVKIGALSLICAQAGVSGSAEIGMGVVLAGQVGVVGHIRVGDMAKVGAQSGVAHDVPDGQVVSGSPAVPHKEWLRASAAVNQVADLLKEMRALRRRVELLEKEKGE</sequence>
<dbReference type="Pfam" id="PF04613">
    <property type="entry name" value="LpxD"/>
    <property type="match status" value="1"/>
</dbReference>
<name>A0ABX7N855_9BACT</name>
<comment type="catalytic activity">
    <reaction evidence="7">
        <text>a UDP-3-O-[(3R)-3-hydroxyacyl]-alpha-D-glucosamine + a (3R)-hydroxyacyl-[ACP] = a UDP-2-N,3-O-bis[(3R)-3-hydroxyacyl]-alpha-D-glucosamine + holo-[ACP] + H(+)</text>
        <dbReference type="Rhea" id="RHEA:53836"/>
        <dbReference type="Rhea" id="RHEA-COMP:9685"/>
        <dbReference type="Rhea" id="RHEA-COMP:9945"/>
        <dbReference type="ChEBI" id="CHEBI:15378"/>
        <dbReference type="ChEBI" id="CHEBI:64479"/>
        <dbReference type="ChEBI" id="CHEBI:78827"/>
        <dbReference type="ChEBI" id="CHEBI:137740"/>
        <dbReference type="ChEBI" id="CHEBI:137748"/>
        <dbReference type="EC" id="2.3.1.191"/>
    </reaction>
</comment>
<dbReference type="InterPro" id="IPR018357">
    <property type="entry name" value="Hexapep_transf_CS"/>
</dbReference>
<dbReference type="Gene3D" id="2.160.10.10">
    <property type="entry name" value="Hexapeptide repeat proteins"/>
    <property type="match status" value="1"/>
</dbReference>
<keyword evidence="11" id="KW-1185">Reference proteome</keyword>
<dbReference type="SUPFAM" id="SSF51161">
    <property type="entry name" value="Trimeric LpxA-like enzymes"/>
    <property type="match status" value="1"/>
</dbReference>
<comment type="pathway">
    <text evidence="7">Bacterial outer membrane biogenesis; LPS lipid A biosynthesis.</text>
</comment>
<feature type="active site" description="Proton acceptor" evidence="7">
    <location>
        <position position="248"/>
    </location>
</feature>
<comment type="function">
    <text evidence="7">Catalyzes the N-acylation of UDP-3-O-acylglucosamine using 3-hydroxyacyl-ACP as the acyl donor. Is involved in the biosynthesis of lipid A, a phosphorylated glycolipid that anchors the lipopolysaccharide to the outer membrane of the cell.</text>
</comment>
<evidence type="ECO:0000256" key="7">
    <source>
        <dbReference type="HAMAP-Rule" id="MF_00523"/>
    </source>
</evidence>
<reference evidence="10 11" key="1">
    <citation type="submission" date="2021-02" db="EMBL/GenBank/DDBJ databases">
        <title>De Novo genome assembly of isolated myxobacteria.</title>
        <authorList>
            <person name="Stevens D.C."/>
        </authorList>
    </citation>
    <scope>NUCLEOTIDE SEQUENCE [LARGE SCALE GENOMIC DNA]</scope>
    <source>
        <strain evidence="10 11">SCHIC003</strain>
    </source>
</reference>
<evidence type="ECO:0000256" key="1">
    <source>
        <dbReference type="ARBA" id="ARBA00022516"/>
    </source>
</evidence>
<evidence type="ECO:0000256" key="2">
    <source>
        <dbReference type="ARBA" id="ARBA00022556"/>
    </source>
</evidence>
<dbReference type="NCBIfam" id="NF002060">
    <property type="entry name" value="PRK00892.1"/>
    <property type="match status" value="1"/>
</dbReference>
<keyword evidence="4 7" id="KW-0677">Repeat</keyword>